<evidence type="ECO:0000256" key="2">
    <source>
        <dbReference type="ARBA" id="ARBA00016807"/>
    </source>
</evidence>
<feature type="domain" description="Myb-like" evidence="4">
    <location>
        <begin position="1"/>
        <end position="65"/>
    </location>
</feature>
<comment type="caution">
    <text evidence="5">The sequence shown here is derived from an EMBL/GenBank/DDBJ whole genome shotgun (WGS) entry which is preliminary data.</text>
</comment>
<dbReference type="EMBL" id="JAWQEG010000365">
    <property type="protein sequence ID" value="KAK3891161.1"/>
    <property type="molecule type" value="Genomic_DNA"/>
</dbReference>
<dbReference type="InterPro" id="IPR028002">
    <property type="entry name" value="Myb_DNA-bind_5"/>
</dbReference>
<dbReference type="Gene3D" id="1.10.10.60">
    <property type="entry name" value="Homeodomain-like"/>
    <property type="match status" value="1"/>
</dbReference>
<comment type="subunit">
    <text evidence="1">Self-associates forming complexes of several hundred monomers.</text>
</comment>
<evidence type="ECO:0000259" key="4">
    <source>
        <dbReference type="PROSITE" id="PS50090"/>
    </source>
</evidence>
<accession>A0AAE1GFW7</accession>
<evidence type="ECO:0000256" key="3">
    <source>
        <dbReference type="ARBA" id="ARBA00025466"/>
    </source>
</evidence>
<gene>
    <name evidence="5" type="ORF">Pcinc_004950</name>
</gene>
<name>A0AAE1GFW7_PETCI</name>
<reference evidence="5" key="1">
    <citation type="submission" date="2023-10" db="EMBL/GenBank/DDBJ databases">
        <title>Genome assemblies of two species of porcelain crab, Petrolisthes cinctipes and Petrolisthes manimaculis (Anomura: Porcellanidae).</title>
        <authorList>
            <person name="Angst P."/>
        </authorList>
    </citation>
    <scope>NUCLEOTIDE SEQUENCE</scope>
    <source>
        <strain evidence="5">PB745_01</strain>
        <tissue evidence="5">Gill</tissue>
    </source>
</reference>
<dbReference type="Proteomes" id="UP001286313">
    <property type="component" value="Unassembled WGS sequence"/>
</dbReference>
<evidence type="ECO:0000313" key="5">
    <source>
        <dbReference type="EMBL" id="KAK3891161.1"/>
    </source>
</evidence>
<proteinExistence type="predicted"/>
<protein>
    <recommendedName>
        <fullName evidence="2">Regulatory protein zeste</fullName>
    </recommendedName>
</protein>
<comment type="function">
    <text evidence="3">Involved in transvection phenomena (= synapsis-dependent gene expression), where the synaptic pairing of chromosomes carrying genes with which zeste interacts influences the expression of these genes. Zeste binds to DNA and stimulates transcription from a nearby promoter.</text>
</comment>
<dbReference type="Pfam" id="PF13873">
    <property type="entry name" value="Myb_DNA-bind_5"/>
    <property type="match status" value="1"/>
</dbReference>
<dbReference type="CDD" id="cd00167">
    <property type="entry name" value="SANT"/>
    <property type="match status" value="1"/>
</dbReference>
<dbReference type="InterPro" id="IPR001005">
    <property type="entry name" value="SANT/Myb"/>
</dbReference>
<dbReference type="PROSITE" id="PS50090">
    <property type="entry name" value="MYB_LIKE"/>
    <property type="match status" value="1"/>
</dbReference>
<keyword evidence="6" id="KW-1185">Reference proteome</keyword>
<sequence>MEESCYLLQLYSDNVHVMRSDFSVQGCTSLTKQMAWETIATKLQQAFPAGKRTVKECQKRWHTILTSSRPKLAKVNGDFTATVCAWVRTRMKPAAGMDWQRQGLRMAPPLSCYLQMTPLFKQPQALPPESRSILSSMLKHST</sequence>
<organism evidence="5 6">
    <name type="scientific">Petrolisthes cinctipes</name>
    <name type="common">Flat porcelain crab</name>
    <dbReference type="NCBI Taxonomy" id="88211"/>
    <lineage>
        <taxon>Eukaryota</taxon>
        <taxon>Metazoa</taxon>
        <taxon>Ecdysozoa</taxon>
        <taxon>Arthropoda</taxon>
        <taxon>Crustacea</taxon>
        <taxon>Multicrustacea</taxon>
        <taxon>Malacostraca</taxon>
        <taxon>Eumalacostraca</taxon>
        <taxon>Eucarida</taxon>
        <taxon>Decapoda</taxon>
        <taxon>Pleocyemata</taxon>
        <taxon>Anomura</taxon>
        <taxon>Galatheoidea</taxon>
        <taxon>Porcellanidae</taxon>
        <taxon>Petrolisthes</taxon>
    </lineage>
</organism>
<dbReference type="AlphaFoldDB" id="A0AAE1GFW7"/>
<evidence type="ECO:0000313" key="6">
    <source>
        <dbReference type="Proteomes" id="UP001286313"/>
    </source>
</evidence>
<evidence type="ECO:0000256" key="1">
    <source>
        <dbReference type="ARBA" id="ARBA00011764"/>
    </source>
</evidence>